<feature type="coiled-coil region" evidence="5">
    <location>
        <begin position="972"/>
        <end position="1212"/>
    </location>
</feature>
<dbReference type="SUPFAM" id="SSF57997">
    <property type="entry name" value="Tropomyosin"/>
    <property type="match status" value="2"/>
</dbReference>
<feature type="coiled-coil region" evidence="5">
    <location>
        <begin position="1241"/>
        <end position="1275"/>
    </location>
</feature>
<sequence length="1649" mass="185667">MEPFDLTFHQVTSEENLSDTSSFDSFSNVVNYETTFDGSDQSLPLSTYNVNTLHYTWKDYTYPSTTAIQTANGGVPTGHNSTSVQHQPIWYSVTEGSPPHQSFLVHPDDSLAEFKTPQNSSSVSKQQLKVLAQISSNTSALTKEGKRCLKFVARTVTSPSTPIPPTPITMSEQVQNYTHLYQQAPPQSVESDIDSDEKDSSFETVAEALKLQWSVIGNKTLTPVSPDIVAQVVAQAEQKIKSGELNPSSLLSPAPSVTSSQDEENSTRETSLPPIAEIAGLLQESHKGDCPRELKRIIPTEITTEKKQSGPWFSSGTKPPEPILHESSGHVSPTYKDQKTASAPPGSDQLLNKEAASSSTSEAQANHKLIPPYTGSAILATNTDHTSDSVKELDVDMDKYIQSSLMAAGISTDYQLESEEFLRSLPPIKPINLDAFVNIPLLPARPPKTHERRQTSETLVNESPKSSKSRKPEEIQSNGVSPGNYINSAPSFQHSPTHQDSTTLGSSYAYYSTPDSHLKTMPHQHLFQHAGSPITANSPSDQTSLYHSALSAGDSPSLNTISKKQFDDLLKAKAKLQGQLEVLTEESQSMLKERTELQAQLATLKGKLAQLTATGAGSAGDANLKKEVENLRVSRQLLERTILDANRMLSEKAEEIRALQDEFQVAQESSSKLQVRSQEMRDEIRAKDMNVQALKNKIAELYVEVQMTIQAKMEADTEARTSRNDLVSLVKAKEWYQEQLQLAHDVRSKLQRELTILQGQTVSHGTIVERLKSESARLRQQLAETQQRALKDKELLARHLEAIQSDMTEREAAFLEIQRERKLYEDTFNYQVLTAEEEKSRLSMLQQATQDLEAQLDRAHNEAKRRHEELLSMENGQMDVMKRLAVAEKTLGEKESTLEEMEQKLIQMESQLQVVMSDLSKKDSEILALKEDKATTEIALKSALQEKASVDKALDVLKADMGKVELSFKQMKQELSVRLNELQQVQADKEKLQEELDRSQHELEIKSLSVDAMTRNFDGQSAAQHDLQAAKINLEEQLHGMKLKIQELEYQLTQKEALLVSETEKVTNLTAKVLELEVKLESTKESVSVETIKIYESEMEGLRLRIRALEETEVEEANMVEREKEQLQLEIAKLKDELLNRQKSYDENLDLLDRKLKELMSDKQQLEIELGIARRSEELTQLEERDSYTEEIQSLTKELQTERAARVELEHKLSSFQASKLAEIEALQQKLVYQTEALQSLQAWQLTASDIEATNQRLELDLEKERGRVMGLTQKNTELKEHSHELEAALALRESAFDDLKRSVEESVQDLDKRDQKFLDRISSLEMSVEKEVEVQRDLRKQMGTKIMENKRLKKQNDAIKLELEQLRQDLASAQHTATQAMSDLDVANRLSQDHLTEARESTTLIKSLEVELERARGDLTDNLARQTLLTEHIQSLEWQCSQKSREVAAAQEQIKLVEERAQTEVEAIKLTLQAKQSEIDSLQSELTVLRQDKSHQRSQVNELRGALKASVQHHKLTKRLNEADTNDKSVQANIERKIVIPPLPFDLATIEQLIQDTKVTPLDSRPLDQLSSCLSSLRAEITGLQKQMDRHTTAVHTSSQSWKNVQIEVNDLNEVMRTVANTIIAANSSSTIQMTTAVDRERADIMHI</sequence>
<feature type="coiled-coil region" evidence="5">
    <location>
        <begin position="566"/>
        <end position="697"/>
    </location>
</feature>
<feature type="compositionally biased region" description="Polar residues" evidence="6">
    <location>
        <begin position="475"/>
        <end position="503"/>
    </location>
</feature>
<keyword evidence="2" id="KW-0963">Cytoplasm</keyword>
<evidence type="ECO:0000313" key="8">
    <source>
        <dbReference type="RefSeq" id="XP_055861839.1"/>
    </source>
</evidence>
<dbReference type="Proteomes" id="UP001165740">
    <property type="component" value="Chromosome 12"/>
</dbReference>
<evidence type="ECO:0000256" key="5">
    <source>
        <dbReference type="SAM" id="Coils"/>
    </source>
</evidence>
<proteinExistence type="predicted"/>
<keyword evidence="3" id="KW-0597">Phosphoprotein</keyword>
<dbReference type="PANTHER" id="PTHR18902:SF31">
    <property type="entry name" value="PERICENTRIN_AKAP-450 CENTROSOMAL TARGETING DOMAIN-CONTAINING PROTEIN"/>
    <property type="match status" value="1"/>
</dbReference>
<feature type="region of interest" description="Disordered" evidence="6">
    <location>
        <begin position="244"/>
        <end position="272"/>
    </location>
</feature>
<evidence type="ECO:0000256" key="6">
    <source>
        <dbReference type="SAM" id="MobiDB-lite"/>
    </source>
</evidence>
<accession>A0A9W2YGN0</accession>
<evidence type="ECO:0000256" key="3">
    <source>
        <dbReference type="ARBA" id="ARBA00022553"/>
    </source>
</evidence>
<dbReference type="GO" id="GO:0005737">
    <property type="term" value="C:cytoplasm"/>
    <property type="evidence" value="ECO:0007669"/>
    <property type="project" value="UniProtKB-SubCell"/>
</dbReference>
<feature type="coiled-coil region" evidence="5">
    <location>
        <begin position="835"/>
        <end position="918"/>
    </location>
</feature>
<evidence type="ECO:0000256" key="2">
    <source>
        <dbReference type="ARBA" id="ARBA00022490"/>
    </source>
</evidence>
<keyword evidence="4 5" id="KW-0175">Coiled coil</keyword>
<dbReference type="PANTHER" id="PTHR18902">
    <property type="entry name" value="NUCLEAR MITOTIC APPARATUS PROTEIN 1-RELATED"/>
    <property type="match status" value="1"/>
</dbReference>
<dbReference type="RefSeq" id="XP_055861839.1">
    <property type="nucleotide sequence ID" value="XM_056005864.1"/>
</dbReference>
<evidence type="ECO:0000256" key="1">
    <source>
        <dbReference type="ARBA" id="ARBA00004496"/>
    </source>
</evidence>
<evidence type="ECO:0000313" key="9">
    <source>
        <dbReference type="RefSeq" id="XP_055861840.1"/>
    </source>
</evidence>
<gene>
    <name evidence="8 9" type="primary">LOC106076163</name>
</gene>
<feature type="compositionally biased region" description="Polar residues" evidence="6">
    <location>
        <begin position="534"/>
        <end position="546"/>
    </location>
</feature>
<protein>
    <submittedName>
        <fullName evidence="8 9">Golgin subfamily A member 3-like isoform X1</fullName>
    </submittedName>
</protein>
<reference evidence="8 9" key="1">
    <citation type="submission" date="2025-04" db="UniProtKB">
        <authorList>
            <consortium name="RefSeq"/>
        </authorList>
    </citation>
    <scope>IDENTIFICATION</scope>
</reference>
<dbReference type="RefSeq" id="XP_055861840.1">
    <property type="nucleotide sequence ID" value="XM_056005865.1"/>
</dbReference>
<evidence type="ECO:0000256" key="4">
    <source>
        <dbReference type="ARBA" id="ARBA00023054"/>
    </source>
</evidence>
<evidence type="ECO:0000313" key="7">
    <source>
        <dbReference type="Proteomes" id="UP001165740"/>
    </source>
</evidence>
<feature type="region of interest" description="Disordered" evidence="6">
    <location>
        <begin position="530"/>
        <end position="554"/>
    </location>
</feature>
<feature type="region of interest" description="Disordered" evidence="6">
    <location>
        <begin position="443"/>
        <end position="503"/>
    </location>
</feature>
<dbReference type="OrthoDB" id="2286360at2759"/>
<feature type="compositionally biased region" description="Basic and acidic residues" evidence="6">
    <location>
        <begin position="297"/>
        <end position="308"/>
    </location>
</feature>
<keyword evidence="7" id="KW-1185">Reference proteome</keyword>
<feature type="compositionally biased region" description="Low complexity" evidence="6">
    <location>
        <begin position="245"/>
        <end position="260"/>
    </location>
</feature>
<feature type="region of interest" description="Disordered" evidence="6">
    <location>
        <begin position="297"/>
        <end position="364"/>
    </location>
</feature>
<dbReference type="OMA" id="QDDQHAQ"/>
<dbReference type="InterPro" id="IPR051841">
    <property type="entry name" value="MT-Golgi_org_protein"/>
</dbReference>
<feature type="compositionally biased region" description="Low complexity" evidence="6">
    <location>
        <begin position="354"/>
        <end position="364"/>
    </location>
</feature>
<dbReference type="GeneID" id="106076163"/>
<comment type="subcellular location">
    <subcellularLocation>
        <location evidence="1">Cytoplasm</location>
    </subcellularLocation>
</comment>
<feature type="coiled-coil region" evidence="5">
    <location>
        <begin position="1568"/>
        <end position="1595"/>
    </location>
</feature>
<feature type="coiled-coil region" evidence="5">
    <location>
        <begin position="1350"/>
        <end position="1493"/>
    </location>
</feature>
<name>A0A9W2YGN0_BIOGL</name>
<organism evidence="7 9">
    <name type="scientific">Biomphalaria glabrata</name>
    <name type="common">Bloodfluke planorb</name>
    <name type="synonym">Freshwater snail</name>
    <dbReference type="NCBI Taxonomy" id="6526"/>
    <lineage>
        <taxon>Eukaryota</taxon>
        <taxon>Metazoa</taxon>
        <taxon>Spiralia</taxon>
        <taxon>Lophotrochozoa</taxon>
        <taxon>Mollusca</taxon>
        <taxon>Gastropoda</taxon>
        <taxon>Heterobranchia</taxon>
        <taxon>Euthyneura</taxon>
        <taxon>Panpulmonata</taxon>
        <taxon>Hygrophila</taxon>
        <taxon>Lymnaeoidea</taxon>
        <taxon>Planorbidae</taxon>
        <taxon>Biomphalaria</taxon>
    </lineage>
</organism>